<protein>
    <submittedName>
        <fullName evidence="1">Uncharacterized protein</fullName>
    </submittedName>
</protein>
<reference evidence="1 2" key="1">
    <citation type="submission" date="2019-09" db="EMBL/GenBank/DDBJ databases">
        <authorList>
            <person name="Chandra G."/>
            <person name="Truman W A."/>
        </authorList>
    </citation>
    <scope>NUCLEOTIDE SEQUENCE [LARGE SCALE GENOMIC DNA]</scope>
    <source>
        <strain evidence="1">PS938</strain>
    </source>
</reference>
<dbReference type="EMBL" id="CABVJE010000022">
    <property type="protein sequence ID" value="VVQ18309.1"/>
    <property type="molecule type" value="Genomic_DNA"/>
</dbReference>
<evidence type="ECO:0000313" key="1">
    <source>
        <dbReference type="EMBL" id="VVQ18309.1"/>
    </source>
</evidence>
<organism evidence="1 2">
    <name type="scientific">Pseudomonas fluorescens</name>
    <dbReference type="NCBI Taxonomy" id="294"/>
    <lineage>
        <taxon>Bacteria</taxon>
        <taxon>Pseudomonadati</taxon>
        <taxon>Pseudomonadota</taxon>
        <taxon>Gammaproteobacteria</taxon>
        <taxon>Pseudomonadales</taxon>
        <taxon>Pseudomonadaceae</taxon>
        <taxon>Pseudomonas</taxon>
    </lineage>
</organism>
<gene>
    <name evidence="1" type="ORF">PS938_04550</name>
</gene>
<evidence type="ECO:0000313" key="2">
    <source>
        <dbReference type="Proteomes" id="UP000327191"/>
    </source>
</evidence>
<dbReference type="Proteomes" id="UP000327191">
    <property type="component" value="Unassembled WGS sequence"/>
</dbReference>
<name>A0A5E7V5S5_PSEFL</name>
<dbReference type="RefSeq" id="WP_150673773.1">
    <property type="nucleotide sequence ID" value="NZ_CABVJE010000022.1"/>
</dbReference>
<accession>A0A5E7V5S5</accession>
<dbReference type="OrthoDB" id="7017625at2"/>
<dbReference type="AlphaFoldDB" id="A0A5E7V5S5"/>
<proteinExistence type="predicted"/>
<sequence>MKNTHKSRFKQFAQASGIGHMRSRLCLSLMLIGPLCMGATNAFSQAQSSVQITPQISYTQALADDAGGRHEQARKLFDALSSTELKTDTAVPSAVNLVLLERYADARKAFDGIASSATPRDAAYAQVWQLWLSARTWQGKPNELRKHLKQQARGMQGKDAVHQALIDLYAGKGSTEKVFAAIESMPVTDVARRDLRAESAFFAGGFAQYVAADKAAALQLYQREYPNSSVSIERPLIERAIKTAARRDQRL</sequence>